<feature type="domain" description="Dienelactone hydrolase" evidence="1">
    <location>
        <begin position="2"/>
        <end position="198"/>
    </location>
</feature>
<dbReference type="InterPro" id="IPR002925">
    <property type="entry name" value="Dienelactn_hydro"/>
</dbReference>
<gene>
    <name evidence="2" type="ORF">Goari_023236</name>
</gene>
<comment type="caution">
    <text evidence="2">The sequence shown here is derived from an EMBL/GenBank/DDBJ whole genome shotgun (WGS) entry which is preliminary data.</text>
</comment>
<evidence type="ECO:0000313" key="2">
    <source>
        <dbReference type="EMBL" id="MBA0681434.1"/>
    </source>
</evidence>
<keyword evidence="3" id="KW-1185">Reference proteome</keyword>
<dbReference type="Pfam" id="PF01738">
    <property type="entry name" value="DLH"/>
    <property type="match status" value="1"/>
</dbReference>
<dbReference type="PANTHER" id="PTHR17630">
    <property type="entry name" value="DIENELACTONE HYDROLASE"/>
    <property type="match status" value="1"/>
</dbReference>
<organism evidence="2 3">
    <name type="scientific">Gossypium aridum</name>
    <name type="common">American cotton</name>
    <name type="synonym">Erioxylum aridum</name>
    <dbReference type="NCBI Taxonomy" id="34290"/>
    <lineage>
        <taxon>Eukaryota</taxon>
        <taxon>Viridiplantae</taxon>
        <taxon>Streptophyta</taxon>
        <taxon>Embryophyta</taxon>
        <taxon>Tracheophyta</taxon>
        <taxon>Spermatophyta</taxon>
        <taxon>Magnoliopsida</taxon>
        <taxon>eudicotyledons</taxon>
        <taxon>Gunneridae</taxon>
        <taxon>Pentapetalae</taxon>
        <taxon>rosids</taxon>
        <taxon>malvids</taxon>
        <taxon>Malvales</taxon>
        <taxon>Malvaceae</taxon>
        <taxon>Malvoideae</taxon>
        <taxon>Gossypium</taxon>
    </lineage>
</organism>
<dbReference type="Gene3D" id="3.40.50.1820">
    <property type="entry name" value="alpha/beta hydrolase"/>
    <property type="match status" value="1"/>
</dbReference>
<dbReference type="InterPro" id="IPR029058">
    <property type="entry name" value="AB_hydrolase_fold"/>
</dbReference>
<reference evidence="2 3" key="1">
    <citation type="journal article" date="2019" name="Genome Biol. Evol.">
        <title>Insights into the evolution of the New World diploid cottons (Gossypium, subgenus Houzingenia) based on genome sequencing.</title>
        <authorList>
            <person name="Grover C.E."/>
            <person name="Arick M.A. 2nd"/>
            <person name="Thrash A."/>
            <person name="Conover J.L."/>
            <person name="Sanders W.S."/>
            <person name="Peterson D.G."/>
            <person name="Frelichowski J.E."/>
            <person name="Scheffler J.A."/>
            <person name="Scheffler B.E."/>
            <person name="Wendel J.F."/>
        </authorList>
    </citation>
    <scope>NUCLEOTIDE SEQUENCE [LARGE SCALE GENOMIC DNA]</scope>
    <source>
        <strain evidence="2">185</strain>
        <tissue evidence="2">Leaf</tissue>
    </source>
</reference>
<accession>A0A7J8X387</accession>
<evidence type="ECO:0000259" key="1">
    <source>
        <dbReference type="Pfam" id="PF01738"/>
    </source>
</evidence>
<dbReference type="EMBL" id="JABFAA010000005">
    <property type="protein sequence ID" value="MBA0681434.1"/>
    <property type="molecule type" value="Genomic_DNA"/>
</dbReference>
<dbReference type="GO" id="GO:0016787">
    <property type="term" value="F:hydrolase activity"/>
    <property type="evidence" value="ECO:0007669"/>
    <property type="project" value="InterPro"/>
</dbReference>
<dbReference type="PANTHER" id="PTHR17630:SF97">
    <property type="entry name" value="ENDO-1,31,4-BETA-D-GLUCANASE-LIKE"/>
    <property type="match status" value="1"/>
</dbReference>
<proteinExistence type="predicted"/>
<evidence type="ECO:0000313" key="3">
    <source>
        <dbReference type="Proteomes" id="UP000593577"/>
    </source>
</evidence>
<protein>
    <recommendedName>
        <fullName evidence="1">Dienelactone hydrolase domain-containing protein</fullName>
    </recommendedName>
</protein>
<dbReference type="Proteomes" id="UP000593577">
    <property type="component" value="Unassembled WGS sequence"/>
</dbReference>
<name>A0A7J8X387_GOSAI</name>
<dbReference type="SUPFAM" id="SSF53474">
    <property type="entry name" value="alpha/beta-Hydrolases"/>
    <property type="match status" value="1"/>
</dbReference>
<sequence>KLADKVAAAGFYVVAPDFFYGEPYDPNNPDRPLSVWIKDHGPDKGYEDAKLVIDALKNKGVSSIGAAGFCWGGKYHFITRWLMLGLLITAAKVVAGLAKDPLIQAAVMLHPSFVTVDDIKSVKVPIAILGAEHDHMSPPELLKQFDEILKASEVDSFVKIFPKVAHGWSVRYDVNDLAAVSSANEGHQDMLEWFAKYLK</sequence>
<feature type="non-terminal residue" evidence="2">
    <location>
        <position position="199"/>
    </location>
</feature>
<dbReference type="AlphaFoldDB" id="A0A7J8X387"/>